<organism evidence="4 5">
    <name type="scientific">Chenopodium quinoa</name>
    <name type="common">Quinoa</name>
    <dbReference type="NCBI Taxonomy" id="63459"/>
    <lineage>
        <taxon>Eukaryota</taxon>
        <taxon>Viridiplantae</taxon>
        <taxon>Streptophyta</taxon>
        <taxon>Embryophyta</taxon>
        <taxon>Tracheophyta</taxon>
        <taxon>Spermatophyta</taxon>
        <taxon>Magnoliopsida</taxon>
        <taxon>eudicotyledons</taxon>
        <taxon>Gunneridae</taxon>
        <taxon>Pentapetalae</taxon>
        <taxon>Caryophyllales</taxon>
        <taxon>Chenopodiaceae</taxon>
        <taxon>Chenopodioideae</taxon>
        <taxon>Atripliceae</taxon>
        <taxon>Chenopodium</taxon>
    </lineage>
</organism>
<dbReference type="AlphaFoldDB" id="A0A803LR20"/>
<dbReference type="EnsemblPlants" id="AUR62017399-RA">
    <property type="protein sequence ID" value="AUR62017399-RA:cds"/>
    <property type="gene ID" value="AUR62017399"/>
</dbReference>
<proteinExistence type="inferred from homology"/>
<accession>A0A803LR20</accession>
<dbReference type="Gene3D" id="2.60.120.590">
    <property type="entry name" value="Alpha-ketoglutarate-dependent dioxygenase AlkB-like"/>
    <property type="match status" value="1"/>
</dbReference>
<dbReference type="GO" id="GO:0032451">
    <property type="term" value="F:demethylase activity"/>
    <property type="evidence" value="ECO:0007669"/>
    <property type="project" value="TreeGrafter"/>
</dbReference>
<dbReference type="Gramene" id="AUR62017399-RA">
    <property type="protein sequence ID" value="AUR62017399-RA:cds"/>
    <property type="gene ID" value="AUR62017399"/>
</dbReference>
<dbReference type="InterPro" id="IPR005123">
    <property type="entry name" value="Oxoglu/Fe-dep_dioxygenase_dom"/>
</dbReference>
<dbReference type="PANTHER" id="PTHR12463">
    <property type="entry name" value="OXYGENASE-RELATED"/>
    <property type="match status" value="1"/>
</dbReference>
<dbReference type="InterPro" id="IPR037151">
    <property type="entry name" value="AlkB-like_sf"/>
</dbReference>
<feature type="domain" description="Fe2OG dioxygenase" evidence="3">
    <location>
        <begin position="170"/>
        <end position="296"/>
    </location>
</feature>
<evidence type="ECO:0000259" key="3">
    <source>
        <dbReference type="PROSITE" id="PS51471"/>
    </source>
</evidence>
<dbReference type="GO" id="GO:0070988">
    <property type="term" value="P:demethylation"/>
    <property type="evidence" value="ECO:0007669"/>
    <property type="project" value="InterPro"/>
</dbReference>
<name>A0A803LR20_CHEQI</name>
<evidence type="ECO:0000313" key="4">
    <source>
        <dbReference type="EnsemblPlants" id="AUR62017399-RA:cds"/>
    </source>
</evidence>
<dbReference type="PROSITE" id="PS51471">
    <property type="entry name" value="FE2OG_OXY"/>
    <property type="match status" value="1"/>
</dbReference>
<dbReference type="GO" id="GO:0016491">
    <property type="term" value="F:oxidoreductase activity"/>
    <property type="evidence" value="ECO:0007669"/>
    <property type="project" value="TreeGrafter"/>
</dbReference>
<dbReference type="InterPro" id="IPR027450">
    <property type="entry name" value="AlkB-like"/>
</dbReference>
<reference evidence="4" key="1">
    <citation type="journal article" date="2017" name="Nature">
        <title>The genome of Chenopodium quinoa.</title>
        <authorList>
            <person name="Jarvis D.E."/>
            <person name="Ho Y.S."/>
            <person name="Lightfoot D.J."/>
            <person name="Schmoeckel S.M."/>
            <person name="Li B."/>
            <person name="Borm T.J.A."/>
            <person name="Ohyanagi H."/>
            <person name="Mineta K."/>
            <person name="Michell C.T."/>
            <person name="Saber N."/>
            <person name="Kharbatia N.M."/>
            <person name="Rupper R.R."/>
            <person name="Sharp A.R."/>
            <person name="Dally N."/>
            <person name="Boughton B.A."/>
            <person name="Woo Y.H."/>
            <person name="Gao G."/>
            <person name="Schijlen E.G.W.M."/>
            <person name="Guo X."/>
            <person name="Momin A.A."/>
            <person name="Negrao S."/>
            <person name="Al-Babili S."/>
            <person name="Gehring C."/>
            <person name="Roessner U."/>
            <person name="Jung C."/>
            <person name="Murphy K."/>
            <person name="Arold S.T."/>
            <person name="Gojobori T."/>
            <person name="van der Linden C.G."/>
            <person name="van Loo E.N."/>
            <person name="Jellen E.N."/>
            <person name="Maughan P.J."/>
            <person name="Tester M."/>
        </authorList>
    </citation>
    <scope>NUCLEOTIDE SEQUENCE [LARGE SCALE GENOMIC DNA]</scope>
    <source>
        <strain evidence="4">cv. PI 614886</strain>
    </source>
</reference>
<dbReference type="OMA" id="CDSQQQT"/>
<dbReference type="Proteomes" id="UP000596660">
    <property type="component" value="Unplaced"/>
</dbReference>
<dbReference type="SUPFAM" id="SSF51197">
    <property type="entry name" value="Clavaminate synthase-like"/>
    <property type="match status" value="1"/>
</dbReference>
<dbReference type="SMR" id="A0A803LR20"/>
<sequence length="404" mass="45049">MAKNQKNPSICQFGVVRGVHAADDSGTRVIVSFSDEGSAQSAFTAFNGRRCSQLSDRFLHIRYSVPRPSSPVRDRDMVDVSLTADELNIPGLHLFMDFITPKEEEELLAAVDSRPWISLAKRRVQHYGYEFCYQTRNVDTKKFLGGLPSFVSPVLERISASSLDDAATINLDQLTVNEYPPGVGLSPHIDTNSAFEDKIFSLSLAGPCIMEFRRYQGGIWQSDPAMSKTVHEENTENSTNFLRRAIYLPPRSILLLSGEARYAWHHYIPHHKIDNVKDSLIRRASRRVSFTLRKRQDGKSIAVNDVLTSSGPRHTRARNIDASVKRERDAARLGKFVVDGASDDVSVPFNDEPDHGRASESEEMEEFEGNFDQSGGHDDTSGVVVGRRARDGRFVASDTGSTTI</sequence>
<dbReference type="PANTHER" id="PTHR12463:SF1">
    <property type="entry name" value="2-OXOGLUTARATE AND FE-DEPENDENT OXYGENASE FAMILY PROTEIN"/>
    <property type="match status" value="1"/>
</dbReference>
<protein>
    <recommendedName>
        <fullName evidence="3">Fe2OG dioxygenase domain-containing protein</fullName>
    </recommendedName>
</protein>
<keyword evidence="5" id="KW-1185">Reference proteome</keyword>
<dbReference type="Pfam" id="PF13532">
    <property type="entry name" value="2OG-FeII_Oxy_2"/>
    <property type="match status" value="1"/>
</dbReference>
<dbReference type="FunFam" id="2.60.120.590:FF:000018">
    <property type="entry name" value="ALKylated DNA repair protein AlkB homolog"/>
    <property type="match status" value="1"/>
</dbReference>
<feature type="region of interest" description="Disordered" evidence="2">
    <location>
        <begin position="344"/>
        <end position="404"/>
    </location>
</feature>
<reference evidence="4" key="2">
    <citation type="submission" date="2021-03" db="UniProtKB">
        <authorList>
            <consortium name="EnsemblPlants"/>
        </authorList>
    </citation>
    <scope>IDENTIFICATION</scope>
</reference>
<evidence type="ECO:0000256" key="2">
    <source>
        <dbReference type="SAM" id="MobiDB-lite"/>
    </source>
</evidence>
<evidence type="ECO:0000256" key="1">
    <source>
        <dbReference type="ARBA" id="ARBA00007879"/>
    </source>
</evidence>
<dbReference type="InterPro" id="IPR032857">
    <property type="entry name" value="ALKBH4"/>
</dbReference>
<comment type="similarity">
    <text evidence="1">Belongs to the alkB family.</text>
</comment>
<evidence type="ECO:0000313" key="5">
    <source>
        <dbReference type="Proteomes" id="UP000596660"/>
    </source>
</evidence>